<dbReference type="InterPro" id="IPR000387">
    <property type="entry name" value="Tyr_Pase_dom"/>
</dbReference>
<name>W4FVA0_APHAT</name>
<dbReference type="InterPro" id="IPR000242">
    <property type="entry name" value="PTP_cat"/>
</dbReference>
<accession>W4FVA0</accession>
<dbReference type="OrthoDB" id="2017893at2759"/>
<evidence type="ECO:0000313" key="3">
    <source>
        <dbReference type="EMBL" id="ETV70881.1"/>
    </source>
</evidence>
<dbReference type="GO" id="GO:0004725">
    <property type="term" value="F:protein tyrosine phosphatase activity"/>
    <property type="evidence" value="ECO:0007669"/>
    <property type="project" value="InterPro"/>
</dbReference>
<feature type="domain" description="Tyrosine specific protein phosphatases" evidence="2">
    <location>
        <begin position="176"/>
        <end position="245"/>
    </location>
</feature>
<feature type="compositionally biased region" description="Pro residues" evidence="1">
    <location>
        <begin position="36"/>
        <end position="46"/>
    </location>
</feature>
<dbReference type="PROSITE" id="PS50056">
    <property type="entry name" value="TYR_PHOSPHATASE_2"/>
    <property type="match status" value="1"/>
</dbReference>
<dbReference type="SMART" id="SM00404">
    <property type="entry name" value="PTPc_motif"/>
    <property type="match status" value="1"/>
</dbReference>
<dbReference type="InterPro" id="IPR050561">
    <property type="entry name" value="PTP"/>
</dbReference>
<evidence type="ECO:0000256" key="1">
    <source>
        <dbReference type="SAM" id="MobiDB-lite"/>
    </source>
</evidence>
<feature type="compositionally biased region" description="Low complexity" evidence="1">
    <location>
        <begin position="584"/>
        <end position="593"/>
    </location>
</feature>
<dbReference type="PANTHER" id="PTHR23339">
    <property type="entry name" value="TYROSINE SPECIFIC PROTEIN PHOSPHATASE AND DUAL SPECIFICITY PROTEIN PHOSPHATASE"/>
    <property type="match status" value="1"/>
</dbReference>
<dbReference type="Gene3D" id="3.90.190.10">
    <property type="entry name" value="Protein tyrosine phosphatase superfamily"/>
    <property type="match status" value="1"/>
</dbReference>
<feature type="compositionally biased region" description="Low complexity" evidence="1">
    <location>
        <begin position="1"/>
        <end position="21"/>
    </location>
</feature>
<dbReference type="InterPro" id="IPR016130">
    <property type="entry name" value="Tyr_Pase_AS"/>
</dbReference>
<protein>
    <recommendedName>
        <fullName evidence="2">Tyrosine specific protein phosphatases domain-containing protein</fullName>
    </recommendedName>
</protein>
<dbReference type="AlphaFoldDB" id="W4FVA0"/>
<dbReference type="GeneID" id="20815647"/>
<proteinExistence type="predicted"/>
<feature type="region of interest" description="Disordered" evidence="1">
    <location>
        <begin position="1"/>
        <end position="52"/>
    </location>
</feature>
<feature type="compositionally biased region" description="Pro residues" evidence="1">
    <location>
        <begin position="570"/>
        <end position="583"/>
    </location>
</feature>
<gene>
    <name evidence="3" type="ORF">H257_13651</name>
</gene>
<feature type="compositionally biased region" description="Low complexity" evidence="1">
    <location>
        <begin position="547"/>
        <end position="561"/>
    </location>
</feature>
<dbReference type="PROSITE" id="PS00383">
    <property type="entry name" value="TYR_PHOSPHATASE_1"/>
    <property type="match status" value="1"/>
</dbReference>
<dbReference type="VEuPathDB" id="FungiDB:H257_13651"/>
<reference evidence="3" key="1">
    <citation type="submission" date="2013-12" db="EMBL/GenBank/DDBJ databases">
        <title>The Genome Sequence of Aphanomyces astaci APO3.</title>
        <authorList>
            <consortium name="The Broad Institute Genomics Platform"/>
            <person name="Russ C."/>
            <person name="Tyler B."/>
            <person name="van West P."/>
            <person name="Dieguez-Uribeondo J."/>
            <person name="Young S.K."/>
            <person name="Zeng Q."/>
            <person name="Gargeya S."/>
            <person name="Fitzgerald M."/>
            <person name="Abouelleil A."/>
            <person name="Alvarado L."/>
            <person name="Chapman S.B."/>
            <person name="Gainer-Dewar J."/>
            <person name="Goldberg J."/>
            <person name="Griggs A."/>
            <person name="Gujja S."/>
            <person name="Hansen M."/>
            <person name="Howarth C."/>
            <person name="Imamovic A."/>
            <person name="Ireland A."/>
            <person name="Larimer J."/>
            <person name="McCowan C."/>
            <person name="Murphy C."/>
            <person name="Pearson M."/>
            <person name="Poon T.W."/>
            <person name="Priest M."/>
            <person name="Roberts A."/>
            <person name="Saif S."/>
            <person name="Shea T."/>
            <person name="Sykes S."/>
            <person name="Wortman J."/>
            <person name="Nusbaum C."/>
            <person name="Birren B."/>
        </authorList>
    </citation>
    <scope>NUCLEOTIDE SEQUENCE [LARGE SCALE GENOMIC DNA]</scope>
    <source>
        <strain evidence="3">APO3</strain>
    </source>
</reference>
<evidence type="ECO:0000259" key="2">
    <source>
        <dbReference type="PROSITE" id="PS50056"/>
    </source>
</evidence>
<dbReference type="Pfam" id="PF00102">
    <property type="entry name" value="Y_phosphatase"/>
    <property type="match status" value="1"/>
</dbReference>
<dbReference type="STRING" id="112090.W4FVA0"/>
<dbReference type="InterPro" id="IPR003595">
    <property type="entry name" value="Tyr_Pase_cat"/>
</dbReference>
<dbReference type="SUPFAM" id="SSF52799">
    <property type="entry name" value="(Phosphotyrosine protein) phosphatases II"/>
    <property type="match status" value="1"/>
</dbReference>
<organism evidence="3">
    <name type="scientific">Aphanomyces astaci</name>
    <name type="common">Crayfish plague agent</name>
    <dbReference type="NCBI Taxonomy" id="112090"/>
    <lineage>
        <taxon>Eukaryota</taxon>
        <taxon>Sar</taxon>
        <taxon>Stramenopiles</taxon>
        <taxon>Oomycota</taxon>
        <taxon>Saprolegniomycetes</taxon>
        <taxon>Saprolegniales</taxon>
        <taxon>Verrucalvaceae</taxon>
        <taxon>Aphanomyces</taxon>
    </lineage>
</organism>
<feature type="compositionally biased region" description="Polar residues" evidence="1">
    <location>
        <begin position="625"/>
        <end position="635"/>
    </location>
</feature>
<dbReference type="EMBL" id="KI913163">
    <property type="protein sequence ID" value="ETV70881.1"/>
    <property type="molecule type" value="Genomic_DNA"/>
</dbReference>
<feature type="region of interest" description="Disordered" evidence="1">
    <location>
        <begin position="518"/>
        <end position="658"/>
    </location>
</feature>
<dbReference type="InterPro" id="IPR029021">
    <property type="entry name" value="Prot-tyrosine_phosphatase-like"/>
</dbReference>
<dbReference type="RefSeq" id="XP_009839544.1">
    <property type="nucleotide sequence ID" value="XM_009841242.1"/>
</dbReference>
<feature type="compositionally biased region" description="Low complexity" evidence="1">
    <location>
        <begin position="641"/>
        <end position="653"/>
    </location>
</feature>
<sequence length="689" mass="73735">MSAPSSPTRPSQGSPSQRSPGKTSPLRSSRENSAAPPSPPKSPPKPGVVGPREWEKSLTVKCRLCGGPKCRRCSESAALAKPTSPVTGLHADWATDSMLGMMRPSSRLFQAYRIVEQFQRLKIKAVFNLTLPGEHPYCGDGLVASGFPYDPETDLMAHNIQCYNFGWEDMTTPTLAFMVDLVKVMTGVLSCANQKLAVHCHAGFGRTGLAIACALVFQHDISPQNATDIVRRGRPGSIQTPGQVEFIRLFYDYTHGSKLVYAMPSIHDRFTLHEMAEREGRQYIHSLRSTLGIAPPRVVSFLCKSLEAAAAASPNAQSLCMIYITHLPATSDGSMASHFEHMKGLLGTDSDVPPLGQAMVVAADELWPHKVKMNTGEFSDIPPECVGGLLLDWLEHLQVPIVQHPKVVLATGAAFNALPLLTLRTLECIFNLTRTLLTKLLSEHTHATASTTATICDAVVGRTTMACLQLSAGAAKPYFSKVRHLLDTWTCPKPLPLNDGRIAELNLAPVDAAGRFDSPMDRGAVGHGSYSSTSLHDGETSKWDQNPHQPLSSAHASSAPHVGDSSGLPPVKPPSPAHPPPPSGAFSSSFVAANTIKNTDDAGENPVILDGMSKSTSPMLGDTELTPSTNSSASLHSVGESKLLSPLHQSSSSPTKECSMEPLLLLSVKGSVPRSLPALHIPRKQSAAQ</sequence>